<evidence type="ECO:0000256" key="3">
    <source>
        <dbReference type="SAM" id="SignalP"/>
    </source>
</evidence>
<dbReference type="EMBL" id="LN835308">
    <property type="protein sequence ID" value="CRH03723.1"/>
    <property type="molecule type" value="Genomic_DNA"/>
</dbReference>
<feature type="chain" id="PRO_5013244178" evidence="3">
    <location>
        <begin position="26"/>
        <end position="383"/>
    </location>
</feature>
<dbReference type="Proteomes" id="UP000220158">
    <property type="component" value="Chromosome 13"/>
</dbReference>
<gene>
    <name evidence="4" type="ORF">PRELSG_1308100</name>
</gene>
<feature type="compositionally biased region" description="Acidic residues" evidence="2">
    <location>
        <begin position="367"/>
        <end position="383"/>
    </location>
</feature>
<evidence type="ECO:0000256" key="1">
    <source>
        <dbReference type="SAM" id="Coils"/>
    </source>
</evidence>
<keyword evidence="1" id="KW-0175">Coiled coil</keyword>
<organism evidence="4 5">
    <name type="scientific">Plasmodium relictum</name>
    <dbReference type="NCBI Taxonomy" id="85471"/>
    <lineage>
        <taxon>Eukaryota</taxon>
        <taxon>Sar</taxon>
        <taxon>Alveolata</taxon>
        <taxon>Apicomplexa</taxon>
        <taxon>Aconoidasida</taxon>
        <taxon>Haemosporida</taxon>
        <taxon>Plasmodiidae</taxon>
        <taxon>Plasmodium</taxon>
        <taxon>Plasmodium (Haemamoeba)</taxon>
    </lineage>
</organism>
<name>A0A1J1HCS7_PLARL</name>
<dbReference type="OMA" id="VSYATHQ"/>
<dbReference type="KEGG" id="prel:PRELSG_1308100"/>
<feature type="coiled-coil region" evidence="1">
    <location>
        <begin position="151"/>
        <end position="178"/>
    </location>
</feature>
<evidence type="ECO:0000256" key="2">
    <source>
        <dbReference type="SAM" id="MobiDB-lite"/>
    </source>
</evidence>
<dbReference type="GeneID" id="39738014"/>
<accession>A0A1J1HCS7</accession>
<keyword evidence="3" id="KW-0732">Signal</keyword>
<reference evidence="4 5" key="1">
    <citation type="submission" date="2015-04" db="EMBL/GenBank/DDBJ databases">
        <authorList>
            <consortium name="Pathogen Informatics"/>
        </authorList>
    </citation>
    <scope>NUCLEOTIDE SEQUENCE [LARGE SCALE GENOMIC DNA]</scope>
    <source>
        <strain evidence="4 5">SGS1</strain>
    </source>
</reference>
<protein>
    <submittedName>
        <fullName evidence="4">Uncharacterized protein</fullName>
    </submittedName>
</protein>
<evidence type="ECO:0000313" key="4">
    <source>
        <dbReference type="EMBL" id="CRH03723.1"/>
    </source>
</evidence>
<dbReference type="VEuPathDB" id="PlasmoDB:PRELSG_1308100"/>
<sequence>MEYNKLLLSVFIFSLFFLLNNKIQCQTFLPVSYATHHLYSFDKLTPHEIKSNLKKTIVNFITTKLENIKSKFQRNDNNDDIKNEYETSLEDKVKSLLQQAKNKRILSKKIKGSYDRALKNLKKKGNTVNEEKITKILEHNLEQIKYLNKKSDYLEKRAEDLKKHLEETKNENYKQNNNCNISKIGKLKFVTSSNGLKHSIDNVQGNVNQNGFTIFHKNKKKMTYYWNVIELPIKVIGSVEQCFFFVYRNNNQIFCAENKLKSYSWINSLSEASLCYNFDIKGIIINKNIINDKLIKKKKINENMLTVDIKPEENSTRIFVNDVEQKLKDNEDIIDLNKIKKNMEDEKKINKKSEITSGINNEREYQTEDSNENDEDSENETEE</sequence>
<proteinExistence type="predicted"/>
<feature type="region of interest" description="Disordered" evidence="2">
    <location>
        <begin position="350"/>
        <end position="383"/>
    </location>
</feature>
<evidence type="ECO:0000313" key="5">
    <source>
        <dbReference type="Proteomes" id="UP000220158"/>
    </source>
</evidence>
<dbReference type="OrthoDB" id="361676at2759"/>
<keyword evidence="5" id="KW-1185">Reference proteome</keyword>
<dbReference type="RefSeq" id="XP_028535730.1">
    <property type="nucleotide sequence ID" value="XM_028678600.1"/>
</dbReference>
<feature type="signal peptide" evidence="3">
    <location>
        <begin position="1"/>
        <end position="25"/>
    </location>
</feature>
<dbReference type="AlphaFoldDB" id="A0A1J1HCS7"/>